<evidence type="ECO:0000313" key="2">
    <source>
        <dbReference type="EMBL" id="KAK0153994.1"/>
    </source>
</evidence>
<dbReference type="AlphaFoldDB" id="A0AA47N8X0"/>
<dbReference type="PANTHER" id="PTHR46791">
    <property type="entry name" value="EXPRESSED PROTEIN"/>
    <property type="match status" value="1"/>
</dbReference>
<organism evidence="2 3">
    <name type="scientific">Merluccius polli</name>
    <name type="common">Benguela hake</name>
    <name type="synonym">Merluccius cadenati</name>
    <dbReference type="NCBI Taxonomy" id="89951"/>
    <lineage>
        <taxon>Eukaryota</taxon>
        <taxon>Metazoa</taxon>
        <taxon>Chordata</taxon>
        <taxon>Craniata</taxon>
        <taxon>Vertebrata</taxon>
        <taxon>Euteleostomi</taxon>
        <taxon>Actinopterygii</taxon>
        <taxon>Neopterygii</taxon>
        <taxon>Teleostei</taxon>
        <taxon>Neoteleostei</taxon>
        <taxon>Acanthomorphata</taxon>
        <taxon>Zeiogadaria</taxon>
        <taxon>Gadariae</taxon>
        <taxon>Gadiformes</taxon>
        <taxon>Gadoidei</taxon>
        <taxon>Merlucciidae</taxon>
        <taxon>Merluccius</taxon>
    </lineage>
</organism>
<accession>A0AA47N8X0</accession>
<keyword evidence="3" id="KW-1185">Reference proteome</keyword>
<dbReference type="PANTHER" id="PTHR46791:SF11">
    <property type="entry name" value="INTEGRASE CATALYTIC DOMAIN-CONTAINING PROTEIN"/>
    <property type="match status" value="1"/>
</dbReference>
<dbReference type="InterPro" id="IPR058913">
    <property type="entry name" value="Integrase_dom_put"/>
</dbReference>
<evidence type="ECO:0000313" key="3">
    <source>
        <dbReference type="Proteomes" id="UP001174136"/>
    </source>
</evidence>
<gene>
    <name evidence="2" type="ORF">N1851_003928</name>
</gene>
<dbReference type="Pfam" id="PF24764">
    <property type="entry name" value="rva_4"/>
    <property type="match status" value="1"/>
</dbReference>
<dbReference type="Proteomes" id="UP001174136">
    <property type="component" value="Unassembled WGS sequence"/>
</dbReference>
<proteinExistence type="predicted"/>
<dbReference type="EMBL" id="JAOPHQ010000594">
    <property type="protein sequence ID" value="KAK0153994.1"/>
    <property type="molecule type" value="Genomic_DNA"/>
</dbReference>
<name>A0AA47N8X0_MERPO</name>
<protein>
    <recommendedName>
        <fullName evidence="1">Integrase core domain-containing protein</fullName>
    </recommendedName>
</protein>
<feature type="domain" description="Integrase core" evidence="1">
    <location>
        <begin position="165"/>
        <end position="233"/>
    </location>
</feature>
<sequence length="234" mass="27001">MADMISHIADMISYMADMSMITNYNYNKEAHIVTHMYAKGERGRPKIMLSQQYASRLLEIGLSVPCIGKPLAVSVKTLFRRMGKWGLSVRELYSTLGDDELDSLLSEMHTVNPNAGYRMVMAILGAKGHRVQWDRVMYLGTAKNNWASTTLAFFNEAGERYGFPQRIERLWKDIWTAVTKLYYDVLHHLKEERHLDLSSGLHIFCYHFIFLPHKPTGHLQRWHPLSTEGNLTPI</sequence>
<evidence type="ECO:0000259" key="1">
    <source>
        <dbReference type="Pfam" id="PF24764"/>
    </source>
</evidence>
<reference evidence="2" key="1">
    <citation type="journal article" date="2023" name="Front. Mar. Sci.">
        <title>A new Merluccius polli reference genome to investigate the effects of global change in West African waters.</title>
        <authorList>
            <person name="Mateo J.L."/>
            <person name="Blanco-Fernandez C."/>
            <person name="Garcia-Vazquez E."/>
            <person name="Machado-Schiaffino G."/>
        </authorList>
    </citation>
    <scope>NUCLEOTIDE SEQUENCE</scope>
    <source>
        <strain evidence="2">C29</strain>
        <tissue evidence="2">Fin</tissue>
    </source>
</reference>
<comment type="caution">
    <text evidence="2">The sequence shown here is derived from an EMBL/GenBank/DDBJ whole genome shotgun (WGS) entry which is preliminary data.</text>
</comment>